<dbReference type="InterPro" id="IPR046342">
    <property type="entry name" value="CBS_dom_sf"/>
</dbReference>
<name>A0A0J0XWH9_9TREE</name>
<dbReference type="GO" id="GO:0019901">
    <property type="term" value="F:protein kinase binding"/>
    <property type="evidence" value="ECO:0007669"/>
    <property type="project" value="TreeGrafter"/>
</dbReference>
<organism evidence="7 8">
    <name type="scientific">Cutaneotrichosporon oleaginosum</name>
    <dbReference type="NCBI Taxonomy" id="879819"/>
    <lineage>
        <taxon>Eukaryota</taxon>
        <taxon>Fungi</taxon>
        <taxon>Dikarya</taxon>
        <taxon>Basidiomycota</taxon>
        <taxon>Agaricomycotina</taxon>
        <taxon>Tremellomycetes</taxon>
        <taxon>Trichosporonales</taxon>
        <taxon>Trichosporonaceae</taxon>
        <taxon>Cutaneotrichosporon</taxon>
    </lineage>
</organism>
<dbReference type="GO" id="GO:0005634">
    <property type="term" value="C:nucleus"/>
    <property type="evidence" value="ECO:0007669"/>
    <property type="project" value="TreeGrafter"/>
</dbReference>
<dbReference type="SMART" id="SM00116">
    <property type="entry name" value="CBS"/>
    <property type="match status" value="4"/>
</dbReference>
<feature type="domain" description="CBS" evidence="6">
    <location>
        <begin position="147"/>
        <end position="208"/>
    </location>
</feature>
<dbReference type="PANTHER" id="PTHR13780">
    <property type="entry name" value="AMP-ACTIVATED PROTEIN KINASE, GAMMA REGULATORY SUBUNIT"/>
    <property type="match status" value="1"/>
</dbReference>
<sequence>MPSVSRTGRRSSQSAAGASVVRRPSRATHPPVAPSKPLSHQEALEALRAFLKERSSYDVFPVSFRLIVLDSQLKVKKALDVMLLYGVVSAPLWNTATAKFAGMFTVQDVIHLIQYYYHTSSWEGAAAEVEQFRLQSLRDIERELHVPPPPLLYIHPLRPLFDACKYLIQTHARRLPLIDEDSQTNGDVVISVLTQYRVLKFIAMNVRFLEKQADDQCRDITQYLTAGVQELGIGSYVKDVTPERPYGPIATATMQTTVFDVVHMFSELGISAVPIVDDEGKVLNLYETVDVITLVRLGAYQSLDFTIAQALKQRSHDFPGVVTCHPNDSLGAIFSLIKIRRVHRLVVVAGANDPQPGKLVGVISLSDIMRHLINETGPIRERMPPHEEGDESAIADN</sequence>
<keyword evidence="3 4" id="KW-0129">CBS domain</keyword>
<dbReference type="GO" id="GO:0031588">
    <property type="term" value="C:nucleotide-activated protein kinase complex"/>
    <property type="evidence" value="ECO:0007669"/>
    <property type="project" value="TreeGrafter"/>
</dbReference>
<keyword evidence="2" id="KW-0677">Repeat</keyword>
<evidence type="ECO:0000256" key="4">
    <source>
        <dbReference type="PROSITE-ProRule" id="PRU00703"/>
    </source>
</evidence>
<reference evidence="7 8" key="1">
    <citation type="submission" date="2015-03" db="EMBL/GenBank/DDBJ databases">
        <title>Genomics and transcriptomics of the oil-accumulating basidiomycete yeast T. oleaginosus allow insights into substrate utilization and the diverse evolutionary trajectories of mating systems in fungi.</title>
        <authorList>
            <consortium name="DOE Joint Genome Institute"/>
            <person name="Kourist R."/>
            <person name="Kracht O."/>
            <person name="Bracharz F."/>
            <person name="Lipzen A."/>
            <person name="Nolan M."/>
            <person name="Ohm R."/>
            <person name="Grigoriev I."/>
            <person name="Sun S."/>
            <person name="Heitman J."/>
            <person name="Bruck T."/>
            <person name="Nowrousian M."/>
        </authorList>
    </citation>
    <scope>NUCLEOTIDE SEQUENCE [LARGE SCALE GENOMIC DNA]</scope>
    <source>
        <strain evidence="7 8">IBC0246</strain>
    </source>
</reference>
<dbReference type="AlphaFoldDB" id="A0A0J0XWH9"/>
<dbReference type="GeneID" id="28982609"/>
<evidence type="ECO:0000313" key="8">
    <source>
        <dbReference type="Proteomes" id="UP000053611"/>
    </source>
</evidence>
<feature type="compositionally biased region" description="Low complexity" evidence="5">
    <location>
        <begin position="10"/>
        <end position="22"/>
    </location>
</feature>
<dbReference type="STRING" id="879819.A0A0J0XWH9"/>
<feature type="region of interest" description="Disordered" evidence="5">
    <location>
        <begin position="1"/>
        <end position="39"/>
    </location>
</feature>
<evidence type="ECO:0000256" key="2">
    <source>
        <dbReference type="ARBA" id="ARBA00022737"/>
    </source>
</evidence>
<gene>
    <name evidence="7" type="ORF">CC85DRAFT_282488</name>
</gene>
<feature type="domain" description="CBS" evidence="6">
    <location>
        <begin position="240"/>
        <end position="305"/>
    </location>
</feature>
<feature type="compositionally biased region" description="Basic and acidic residues" evidence="5">
    <location>
        <begin position="376"/>
        <end position="387"/>
    </location>
</feature>
<dbReference type="PROSITE" id="PS51371">
    <property type="entry name" value="CBS"/>
    <property type="match status" value="3"/>
</dbReference>
<feature type="domain" description="CBS" evidence="6">
    <location>
        <begin position="317"/>
        <end position="379"/>
    </location>
</feature>
<keyword evidence="8" id="KW-1185">Reference proteome</keyword>
<protein>
    <submittedName>
        <fullName evidence="7">CBS-domain-containing protein</fullName>
    </submittedName>
</protein>
<evidence type="ECO:0000259" key="6">
    <source>
        <dbReference type="PROSITE" id="PS51371"/>
    </source>
</evidence>
<dbReference type="GO" id="GO:0019887">
    <property type="term" value="F:protein kinase regulator activity"/>
    <property type="evidence" value="ECO:0007669"/>
    <property type="project" value="TreeGrafter"/>
</dbReference>
<proteinExistence type="inferred from homology"/>
<dbReference type="EMBL" id="KQ087181">
    <property type="protein sequence ID" value="KLT45420.1"/>
    <property type="molecule type" value="Genomic_DNA"/>
</dbReference>
<comment type="similarity">
    <text evidence="1">Belongs to the 5'-AMP-activated protein kinase gamma subunit family.</text>
</comment>
<evidence type="ECO:0000256" key="3">
    <source>
        <dbReference type="ARBA" id="ARBA00023122"/>
    </source>
</evidence>
<evidence type="ECO:0000256" key="5">
    <source>
        <dbReference type="SAM" id="MobiDB-lite"/>
    </source>
</evidence>
<feature type="region of interest" description="Disordered" evidence="5">
    <location>
        <begin position="376"/>
        <end position="397"/>
    </location>
</feature>
<dbReference type="RefSeq" id="XP_018281911.1">
    <property type="nucleotide sequence ID" value="XM_018422006.1"/>
</dbReference>
<accession>A0A0J0XWH9</accession>
<feature type="compositionally biased region" description="Acidic residues" evidence="5">
    <location>
        <begin position="388"/>
        <end position="397"/>
    </location>
</feature>
<dbReference type="Pfam" id="PF00571">
    <property type="entry name" value="CBS"/>
    <property type="match status" value="2"/>
</dbReference>
<dbReference type="GO" id="GO:0016208">
    <property type="term" value="F:AMP binding"/>
    <property type="evidence" value="ECO:0007669"/>
    <property type="project" value="TreeGrafter"/>
</dbReference>
<evidence type="ECO:0000313" key="7">
    <source>
        <dbReference type="EMBL" id="KLT45420.1"/>
    </source>
</evidence>
<evidence type="ECO:0000256" key="1">
    <source>
        <dbReference type="ARBA" id="ARBA00006750"/>
    </source>
</evidence>
<dbReference type="PANTHER" id="PTHR13780:SF35">
    <property type="entry name" value="LD22662P"/>
    <property type="match status" value="1"/>
</dbReference>
<dbReference type="SUPFAM" id="SSF54631">
    <property type="entry name" value="CBS-domain pair"/>
    <property type="match status" value="2"/>
</dbReference>
<dbReference type="InterPro" id="IPR000644">
    <property type="entry name" value="CBS_dom"/>
</dbReference>
<dbReference type="Gene3D" id="3.10.580.10">
    <property type="entry name" value="CBS-domain"/>
    <property type="match status" value="2"/>
</dbReference>
<dbReference type="CDD" id="cd04641">
    <property type="entry name" value="CBS_euAMPK_gamma-like_repeat2"/>
    <property type="match status" value="1"/>
</dbReference>
<dbReference type="GO" id="GO:0005737">
    <property type="term" value="C:cytoplasm"/>
    <property type="evidence" value="ECO:0007669"/>
    <property type="project" value="TreeGrafter"/>
</dbReference>
<dbReference type="CDD" id="cd04618">
    <property type="entry name" value="CBS_euAMPK_gamma-like_repeat1"/>
    <property type="match status" value="1"/>
</dbReference>
<dbReference type="OrthoDB" id="286637at2759"/>
<dbReference type="Proteomes" id="UP000053611">
    <property type="component" value="Unassembled WGS sequence"/>
</dbReference>
<dbReference type="InterPro" id="IPR050511">
    <property type="entry name" value="AMPK_gamma/SDS23_families"/>
</dbReference>